<proteinExistence type="predicted"/>
<accession>G3GVH6</accession>
<protein>
    <submittedName>
        <fullName evidence="2">Uncharacterized protein</fullName>
    </submittedName>
</protein>
<evidence type="ECO:0000313" key="2">
    <source>
        <dbReference type="EMBL" id="EGW01272.1"/>
    </source>
</evidence>
<evidence type="ECO:0000313" key="3">
    <source>
        <dbReference type="Proteomes" id="UP000001075"/>
    </source>
</evidence>
<dbReference type="EMBL" id="JH000040">
    <property type="protein sequence ID" value="EGW01272.1"/>
    <property type="molecule type" value="Genomic_DNA"/>
</dbReference>
<gene>
    <name evidence="2" type="ORF">I79_001715</name>
</gene>
<sequence>MQSWADHGTPSILLLLGSDSEPIQREQGHQGQGIPILRSNAMPCPDLTSFS</sequence>
<feature type="region of interest" description="Disordered" evidence="1">
    <location>
        <begin position="18"/>
        <end position="51"/>
    </location>
</feature>
<dbReference type="Proteomes" id="UP000001075">
    <property type="component" value="Unassembled WGS sequence"/>
</dbReference>
<dbReference type="InParanoid" id="G3GVH6"/>
<organism evidence="2 3">
    <name type="scientific">Cricetulus griseus</name>
    <name type="common">Chinese hamster</name>
    <name type="synonym">Cricetulus barabensis griseus</name>
    <dbReference type="NCBI Taxonomy" id="10029"/>
    <lineage>
        <taxon>Eukaryota</taxon>
        <taxon>Metazoa</taxon>
        <taxon>Chordata</taxon>
        <taxon>Craniata</taxon>
        <taxon>Vertebrata</taxon>
        <taxon>Euteleostomi</taxon>
        <taxon>Mammalia</taxon>
        <taxon>Eutheria</taxon>
        <taxon>Euarchontoglires</taxon>
        <taxon>Glires</taxon>
        <taxon>Rodentia</taxon>
        <taxon>Myomorpha</taxon>
        <taxon>Muroidea</taxon>
        <taxon>Cricetidae</taxon>
        <taxon>Cricetinae</taxon>
        <taxon>Cricetulus</taxon>
    </lineage>
</organism>
<name>G3GVH6_CRIGR</name>
<dbReference type="AlphaFoldDB" id="G3GVH6"/>
<reference evidence="3" key="1">
    <citation type="journal article" date="2011" name="Nat. Biotechnol.">
        <title>The genomic sequence of the Chinese hamster ovary (CHO)-K1 cell line.</title>
        <authorList>
            <person name="Xu X."/>
            <person name="Nagarajan H."/>
            <person name="Lewis N.E."/>
            <person name="Pan S."/>
            <person name="Cai Z."/>
            <person name="Liu X."/>
            <person name="Chen W."/>
            <person name="Xie M."/>
            <person name="Wang W."/>
            <person name="Hammond S."/>
            <person name="Andersen M.R."/>
            <person name="Neff N."/>
            <person name="Passarelli B."/>
            <person name="Koh W."/>
            <person name="Fan H.C."/>
            <person name="Wang J."/>
            <person name="Gui Y."/>
            <person name="Lee K.H."/>
            <person name="Betenbaugh M.J."/>
            <person name="Quake S.R."/>
            <person name="Famili I."/>
            <person name="Palsson B.O."/>
            <person name="Wang J."/>
        </authorList>
    </citation>
    <scope>NUCLEOTIDE SEQUENCE [LARGE SCALE GENOMIC DNA]</scope>
    <source>
        <strain evidence="3">CHO K1 cell line</strain>
    </source>
</reference>
<evidence type="ECO:0000256" key="1">
    <source>
        <dbReference type="SAM" id="MobiDB-lite"/>
    </source>
</evidence>